<dbReference type="PANTHER" id="PTHR13906">
    <property type="entry name" value="PORCUPINE"/>
    <property type="match status" value="1"/>
</dbReference>
<protein>
    <submittedName>
        <fullName evidence="8">Uncharacterized protein</fullName>
    </submittedName>
</protein>
<dbReference type="EMBL" id="CAMPGE010002418">
    <property type="protein sequence ID" value="CAI2361220.1"/>
    <property type="molecule type" value="Genomic_DNA"/>
</dbReference>
<proteinExistence type="predicted"/>
<evidence type="ECO:0000313" key="8">
    <source>
        <dbReference type="EMBL" id="CAI2361220.1"/>
    </source>
</evidence>
<accession>A0AAD1U4H6</accession>
<feature type="transmembrane region" description="Helical" evidence="7">
    <location>
        <begin position="20"/>
        <end position="39"/>
    </location>
</feature>
<evidence type="ECO:0000313" key="9">
    <source>
        <dbReference type="Proteomes" id="UP001295684"/>
    </source>
</evidence>
<dbReference type="GO" id="GO:0030258">
    <property type="term" value="P:lipid modification"/>
    <property type="evidence" value="ECO:0007669"/>
    <property type="project" value="TreeGrafter"/>
</dbReference>
<name>A0AAD1U4H6_EUPCR</name>
<feature type="transmembrane region" description="Helical" evidence="7">
    <location>
        <begin position="414"/>
        <end position="436"/>
    </location>
</feature>
<feature type="transmembrane region" description="Helical" evidence="7">
    <location>
        <begin position="68"/>
        <end position="84"/>
    </location>
</feature>
<evidence type="ECO:0000256" key="3">
    <source>
        <dbReference type="ARBA" id="ARBA00022692"/>
    </source>
</evidence>
<evidence type="ECO:0000256" key="4">
    <source>
        <dbReference type="ARBA" id="ARBA00022989"/>
    </source>
</evidence>
<sequence length="461" mass="55465">MAFWNVFFEYLAEIFDKDISQIKIILLLFVSFFLSYLITFIKTPNMRYYYSLITGFMLNFLMFEEEVIHPISMLIGTYLIMRIFPRDKQQIINFVFLYTYLSAQHIHRMVYHYGEWGGEITSFTMNLVCRLTSVAFCYCDGANNKDEDFQEQPSFMWLLGYTYNTPSCLAGPFFEFKDYKHWILLKGDYENIPSTFKPGFTRLATSFIWMWLAAYFSIHHKPEKCATEEFCSRSFIMQIWGFYLTQFYFKFVYYFVFALNDSCVIASGLSWNPNPRRSKQPNFTKIKNIDEWLIDFGYNVRFQTAGWNMSISVWLKRYVLKRLAKNNGGKAGPKEFIITFMVSAFWHGFYPCYYFFFFYFAFVNLSAEEIYNTYSYFFRFLPQRIRRLMAWFLSYLFTCHIVTIFALYDVRDVVYYFNCQYWIYHIMAIGFFLFTISPPGKRIKKYVKQQQAVQEAKEKAE</sequence>
<gene>
    <name evidence="8" type="ORF">ECRASSUSDP1_LOCUS2530</name>
</gene>
<dbReference type="GO" id="GO:0016746">
    <property type="term" value="F:acyltransferase activity"/>
    <property type="evidence" value="ECO:0007669"/>
    <property type="project" value="UniProtKB-KW"/>
</dbReference>
<evidence type="ECO:0000256" key="5">
    <source>
        <dbReference type="ARBA" id="ARBA00023136"/>
    </source>
</evidence>
<organism evidence="8 9">
    <name type="scientific">Euplotes crassus</name>
    <dbReference type="NCBI Taxonomy" id="5936"/>
    <lineage>
        <taxon>Eukaryota</taxon>
        <taxon>Sar</taxon>
        <taxon>Alveolata</taxon>
        <taxon>Ciliophora</taxon>
        <taxon>Intramacronucleata</taxon>
        <taxon>Spirotrichea</taxon>
        <taxon>Hypotrichia</taxon>
        <taxon>Euplotida</taxon>
        <taxon>Euplotidae</taxon>
        <taxon>Moneuplotes</taxon>
    </lineage>
</organism>
<dbReference type="Pfam" id="PF03062">
    <property type="entry name" value="MBOAT"/>
    <property type="match status" value="1"/>
</dbReference>
<keyword evidence="2" id="KW-0808">Transferase</keyword>
<keyword evidence="5 7" id="KW-0472">Membrane</keyword>
<keyword evidence="6" id="KW-0012">Acyltransferase</keyword>
<dbReference type="InterPro" id="IPR049941">
    <property type="entry name" value="LPLAT_7/PORCN-like"/>
</dbReference>
<keyword evidence="3 7" id="KW-0812">Transmembrane</keyword>
<feature type="transmembrane region" description="Helical" evidence="7">
    <location>
        <begin position="348"/>
        <end position="367"/>
    </location>
</feature>
<dbReference type="PANTHER" id="PTHR13906:SF4">
    <property type="entry name" value="LYSOPHOSPHOLIPID ACYLTRANSFERASE 6"/>
    <property type="match status" value="1"/>
</dbReference>
<comment type="caution">
    <text evidence="8">The sequence shown here is derived from an EMBL/GenBank/DDBJ whole genome shotgun (WGS) entry which is preliminary data.</text>
</comment>
<evidence type="ECO:0000256" key="1">
    <source>
        <dbReference type="ARBA" id="ARBA00004141"/>
    </source>
</evidence>
<keyword evidence="9" id="KW-1185">Reference proteome</keyword>
<dbReference type="Proteomes" id="UP001295684">
    <property type="component" value="Unassembled WGS sequence"/>
</dbReference>
<evidence type="ECO:0000256" key="7">
    <source>
        <dbReference type="SAM" id="Phobius"/>
    </source>
</evidence>
<dbReference type="InterPro" id="IPR004299">
    <property type="entry name" value="MBOAT_fam"/>
</dbReference>
<evidence type="ECO:0000256" key="2">
    <source>
        <dbReference type="ARBA" id="ARBA00022679"/>
    </source>
</evidence>
<comment type="subcellular location">
    <subcellularLocation>
        <location evidence="1">Membrane</location>
        <topology evidence="1">Multi-pass membrane protein</topology>
    </subcellularLocation>
</comment>
<reference evidence="8" key="1">
    <citation type="submission" date="2023-07" db="EMBL/GenBank/DDBJ databases">
        <authorList>
            <consortium name="AG Swart"/>
            <person name="Singh M."/>
            <person name="Singh A."/>
            <person name="Seah K."/>
            <person name="Emmerich C."/>
        </authorList>
    </citation>
    <scope>NUCLEOTIDE SEQUENCE</scope>
    <source>
        <strain evidence="8">DP1</strain>
    </source>
</reference>
<dbReference type="AlphaFoldDB" id="A0AAD1U4H6"/>
<keyword evidence="4 7" id="KW-1133">Transmembrane helix</keyword>
<feature type="transmembrane region" description="Helical" evidence="7">
    <location>
        <begin position="388"/>
        <end position="408"/>
    </location>
</feature>
<dbReference type="GO" id="GO:0016020">
    <property type="term" value="C:membrane"/>
    <property type="evidence" value="ECO:0007669"/>
    <property type="project" value="UniProtKB-SubCell"/>
</dbReference>
<evidence type="ECO:0000256" key="6">
    <source>
        <dbReference type="ARBA" id="ARBA00023315"/>
    </source>
</evidence>